<keyword evidence="2" id="KW-1185">Reference proteome</keyword>
<dbReference type="EMBL" id="JARBJD010000024">
    <property type="protein sequence ID" value="KAK2960239.1"/>
    <property type="molecule type" value="Genomic_DNA"/>
</dbReference>
<sequence length="552" mass="59261">MILTLTAEQVATGPLILIVFDTSDSAETPITVGNVSFATTPTSEVETTTTVTVYQSGKLAYGTMYKVKSIKSSLQVLTFGSVTFQVPPAPARLTGATASLDGLNKTFVTVSMEGQQLPVGKEFSIVVKEMEGNVVKPDATPITLSGSIDRSIGLVTSCSSSVEIYEKTGTVEYGKKYQIVSLTANGKAGVADSTARFEAPVSPCRIEGTGTRLLNGGKTEVSVEMIGIRLSSSITAVTVKRGSTLIISKSVSFSSSTQIFAKFATATVETSASLAFEAEYEIQAVSGPSESFINDGVKFTVPSPPRILSASTELDTSRNTHFKVLLTGKNLIPGTVWKMKLTDRNEEIPVEITSATNGESGWVKAGGPNEIEFDNTYTIASLIKSDDASEYIVCNDVSFTTPVGPTLTDISADLDTTNLNDALLTLTAERTAAGDLTLDVFDTADLQETAISVGIATFSVFDLLLPCFSLLHHRHFELVQDQTKNRKGQMTTFLELNTPSSLPPHLLQSKLSSEVFSSTLCESQKNIRRVSDTPTPRTKRMLEIYRLVEPVR</sequence>
<evidence type="ECO:0000313" key="2">
    <source>
        <dbReference type="Proteomes" id="UP001281761"/>
    </source>
</evidence>
<accession>A0ABQ9Y979</accession>
<dbReference type="Proteomes" id="UP001281761">
    <property type="component" value="Unassembled WGS sequence"/>
</dbReference>
<evidence type="ECO:0000313" key="1">
    <source>
        <dbReference type="EMBL" id="KAK2960239.1"/>
    </source>
</evidence>
<gene>
    <name evidence="1" type="ORF">BLNAU_4792</name>
</gene>
<comment type="caution">
    <text evidence="1">The sequence shown here is derived from an EMBL/GenBank/DDBJ whole genome shotgun (WGS) entry which is preliminary data.</text>
</comment>
<protein>
    <submittedName>
        <fullName evidence="1">Uncharacterized protein</fullName>
    </submittedName>
</protein>
<name>A0ABQ9Y979_9EUKA</name>
<organism evidence="1 2">
    <name type="scientific">Blattamonas nauphoetae</name>
    <dbReference type="NCBI Taxonomy" id="2049346"/>
    <lineage>
        <taxon>Eukaryota</taxon>
        <taxon>Metamonada</taxon>
        <taxon>Preaxostyla</taxon>
        <taxon>Oxymonadida</taxon>
        <taxon>Blattamonas</taxon>
    </lineage>
</organism>
<reference evidence="1 2" key="1">
    <citation type="journal article" date="2022" name="bioRxiv">
        <title>Genomics of Preaxostyla Flagellates Illuminates Evolutionary Transitions and the Path Towards Mitochondrial Loss.</title>
        <authorList>
            <person name="Novak L.V.F."/>
            <person name="Treitli S.C."/>
            <person name="Pyrih J."/>
            <person name="Halakuc P."/>
            <person name="Pipaliya S.V."/>
            <person name="Vacek V."/>
            <person name="Brzon O."/>
            <person name="Soukal P."/>
            <person name="Eme L."/>
            <person name="Dacks J.B."/>
            <person name="Karnkowska A."/>
            <person name="Elias M."/>
            <person name="Hampl V."/>
        </authorList>
    </citation>
    <scope>NUCLEOTIDE SEQUENCE [LARGE SCALE GENOMIC DNA]</scope>
    <source>
        <strain evidence="1">NAU3</strain>
        <tissue evidence="1">Gut</tissue>
    </source>
</reference>
<proteinExistence type="predicted"/>